<dbReference type="GeneID" id="109481082"/>
<dbReference type="InterPro" id="IPR032675">
    <property type="entry name" value="LRR_dom_sf"/>
</dbReference>
<dbReference type="InterPro" id="IPR003591">
    <property type="entry name" value="Leu-rich_rpt_typical-subtyp"/>
</dbReference>
<dbReference type="PROSITE" id="PS51450">
    <property type="entry name" value="LRR"/>
    <property type="match status" value="2"/>
</dbReference>
<dbReference type="RefSeq" id="XP_019639112.1">
    <property type="nucleotide sequence ID" value="XM_019783553.1"/>
</dbReference>
<dbReference type="PANTHER" id="PTHR45617:SF172">
    <property type="entry name" value="LEUCINE-RICH REPEAT-CONTAINING PROTEIN 15-LIKE"/>
    <property type="match status" value="1"/>
</dbReference>
<dbReference type="SUPFAM" id="SSF52058">
    <property type="entry name" value="L domain-like"/>
    <property type="match status" value="1"/>
</dbReference>
<gene>
    <name evidence="4" type="primary">LOC109481082</name>
</gene>
<dbReference type="Pfam" id="PF00560">
    <property type="entry name" value="LRR_1"/>
    <property type="match status" value="1"/>
</dbReference>
<sequence>MRWVGVRGFQYGILSSKTLAIIDPSLLVNLFLIEAGITELSNDTFKDFHRLQSLQLDYNLLRHIPRNWYSASRSGYPVDKLSISHNNITSLDAECFKNMNLTSLDLRSNALRELRSEWFIGIENLKTLLLSGNRIKTIQPNIFRSISQLHFLDLSHNDLVCLDPGCFKINMHHLSLLDLRSNVLREVRSAWFIGLENLRTLLLSGNKIKRVPSNAFESTIHLQFLDLSHNDLQKKEKTPLFQVNVWKHGKGLVVYTWI</sequence>
<evidence type="ECO:0000256" key="1">
    <source>
        <dbReference type="ARBA" id="ARBA00022614"/>
    </source>
</evidence>
<dbReference type="PANTHER" id="PTHR45617">
    <property type="entry name" value="LEUCINE RICH REPEAT FAMILY PROTEIN"/>
    <property type="match status" value="1"/>
</dbReference>
<dbReference type="SMART" id="SM00369">
    <property type="entry name" value="LRR_TYP"/>
    <property type="match status" value="7"/>
</dbReference>
<dbReference type="Gene3D" id="3.80.10.10">
    <property type="entry name" value="Ribonuclease Inhibitor"/>
    <property type="match status" value="3"/>
</dbReference>
<evidence type="ECO:0000313" key="4">
    <source>
        <dbReference type="RefSeq" id="XP_019639112.1"/>
    </source>
</evidence>
<evidence type="ECO:0000313" key="3">
    <source>
        <dbReference type="Proteomes" id="UP000515135"/>
    </source>
</evidence>
<dbReference type="KEGG" id="bbel:109481082"/>
<dbReference type="Pfam" id="PF13855">
    <property type="entry name" value="LRR_8"/>
    <property type="match status" value="2"/>
</dbReference>
<organism evidence="3 4">
    <name type="scientific">Branchiostoma belcheri</name>
    <name type="common">Amphioxus</name>
    <dbReference type="NCBI Taxonomy" id="7741"/>
    <lineage>
        <taxon>Eukaryota</taxon>
        <taxon>Metazoa</taxon>
        <taxon>Chordata</taxon>
        <taxon>Cephalochordata</taxon>
        <taxon>Leptocardii</taxon>
        <taxon>Amphioxiformes</taxon>
        <taxon>Branchiostomatidae</taxon>
        <taxon>Branchiostoma</taxon>
    </lineage>
</organism>
<keyword evidence="2" id="KW-0677">Repeat</keyword>
<reference evidence="4" key="1">
    <citation type="submission" date="2025-08" db="UniProtKB">
        <authorList>
            <consortium name="RefSeq"/>
        </authorList>
    </citation>
    <scope>IDENTIFICATION</scope>
    <source>
        <tissue evidence="4">Gonad</tissue>
    </source>
</reference>
<name>A0A6P5A745_BRABE</name>
<keyword evidence="3" id="KW-1185">Reference proteome</keyword>
<keyword evidence="1" id="KW-0433">Leucine-rich repeat</keyword>
<dbReference type="OrthoDB" id="676979at2759"/>
<proteinExistence type="predicted"/>
<accession>A0A6P5A745</accession>
<dbReference type="InterPro" id="IPR001611">
    <property type="entry name" value="Leu-rich_rpt"/>
</dbReference>
<protein>
    <submittedName>
        <fullName evidence="4">Vasorin-like</fullName>
    </submittedName>
</protein>
<evidence type="ECO:0000256" key="2">
    <source>
        <dbReference type="ARBA" id="ARBA00022737"/>
    </source>
</evidence>
<dbReference type="AlphaFoldDB" id="A0A6P5A745"/>
<dbReference type="Proteomes" id="UP000515135">
    <property type="component" value="Unplaced"/>
</dbReference>